<feature type="transmembrane region" description="Helical" evidence="5">
    <location>
        <begin position="60"/>
        <end position="79"/>
    </location>
</feature>
<organism evidence="7 8">
    <name type="scientific">Phaeodactylibacter luteus</name>
    <dbReference type="NCBI Taxonomy" id="1564516"/>
    <lineage>
        <taxon>Bacteria</taxon>
        <taxon>Pseudomonadati</taxon>
        <taxon>Bacteroidota</taxon>
        <taxon>Saprospiria</taxon>
        <taxon>Saprospirales</taxon>
        <taxon>Haliscomenobacteraceae</taxon>
        <taxon>Phaeodactylibacter</taxon>
    </lineage>
</organism>
<sequence length="397" mass="41187">MSRPELKKHMIRTIRTLAFHTPSLSVGMTFFTLSLLFGSWLGRLPEVQLALSLSEGQLGFALLGLPVGALIMMPLSGWLGRRLSTGQAMTFSTLLFCSLFPLPAFAQGAWGLFFLLSLVGLSNSFMNISMNAAAAAVEREYSVAIMSACHGMFSLGAMLGAGSSGLIASMGVPLQAHLIGVSILMVGLHFYFRAAIRHLPAQPSGPLKKQAFEWPSGALLGLAFIGFCIMIGEGAVADWGAIYLRQDLGADPFLASMGYAGFSLSMAMGRFAGDSLSLALGNRRVIIGGSLIGALGVLLAILADMPILAIVGFTVVGIGFSSVVPLLFGAASRVPTGSVGGNIATVATSGVIGFLIAPPLIGMVSEHFGLRSGLLIVLCLAVAAGVVAFRSTATARS</sequence>
<dbReference type="InterPro" id="IPR011701">
    <property type="entry name" value="MFS"/>
</dbReference>
<feature type="transmembrane region" description="Helical" evidence="5">
    <location>
        <begin position="174"/>
        <end position="192"/>
    </location>
</feature>
<feature type="transmembrane region" description="Helical" evidence="5">
    <location>
        <begin position="309"/>
        <end position="331"/>
    </location>
</feature>
<dbReference type="PROSITE" id="PS50850">
    <property type="entry name" value="MFS"/>
    <property type="match status" value="1"/>
</dbReference>
<dbReference type="PANTHER" id="PTHR23514">
    <property type="entry name" value="BYPASS OF STOP CODON PROTEIN 6"/>
    <property type="match status" value="1"/>
</dbReference>
<evidence type="ECO:0000313" key="7">
    <source>
        <dbReference type="EMBL" id="TXB64912.1"/>
    </source>
</evidence>
<dbReference type="OrthoDB" id="9809599at2"/>
<gene>
    <name evidence="7" type="ORF">FRY97_06720</name>
</gene>
<dbReference type="Pfam" id="PF07690">
    <property type="entry name" value="MFS_1"/>
    <property type="match status" value="1"/>
</dbReference>
<evidence type="ECO:0000259" key="6">
    <source>
        <dbReference type="PROSITE" id="PS50850"/>
    </source>
</evidence>
<dbReference type="SUPFAM" id="SSF103473">
    <property type="entry name" value="MFS general substrate transporter"/>
    <property type="match status" value="1"/>
</dbReference>
<evidence type="ECO:0000256" key="3">
    <source>
        <dbReference type="ARBA" id="ARBA00022989"/>
    </source>
</evidence>
<dbReference type="InterPro" id="IPR051788">
    <property type="entry name" value="MFS_Transporter"/>
</dbReference>
<feature type="transmembrane region" description="Helical" evidence="5">
    <location>
        <begin position="212"/>
        <end position="232"/>
    </location>
</feature>
<protein>
    <submittedName>
        <fullName evidence="7">MFS transporter</fullName>
    </submittedName>
</protein>
<dbReference type="GO" id="GO:0016020">
    <property type="term" value="C:membrane"/>
    <property type="evidence" value="ECO:0007669"/>
    <property type="project" value="UniProtKB-SubCell"/>
</dbReference>
<feature type="transmembrane region" description="Helical" evidence="5">
    <location>
        <begin position="86"/>
        <end position="104"/>
    </location>
</feature>
<dbReference type="AlphaFoldDB" id="A0A5C6RU90"/>
<comment type="subcellular location">
    <subcellularLocation>
        <location evidence="1">Membrane</location>
        <topology evidence="1">Multi-pass membrane protein</topology>
    </subcellularLocation>
</comment>
<dbReference type="InterPro" id="IPR020846">
    <property type="entry name" value="MFS_dom"/>
</dbReference>
<dbReference type="Proteomes" id="UP000321580">
    <property type="component" value="Unassembled WGS sequence"/>
</dbReference>
<keyword evidence="2 5" id="KW-0812">Transmembrane</keyword>
<proteinExistence type="predicted"/>
<keyword evidence="8" id="KW-1185">Reference proteome</keyword>
<feature type="transmembrane region" description="Helical" evidence="5">
    <location>
        <begin position="21"/>
        <end position="40"/>
    </location>
</feature>
<feature type="transmembrane region" description="Helical" evidence="5">
    <location>
        <begin position="368"/>
        <end position="389"/>
    </location>
</feature>
<accession>A0A5C6RU90</accession>
<dbReference type="InterPro" id="IPR036259">
    <property type="entry name" value="MFS_trans_sf"/>
</dbReference>
<dbReference type="EMBL" id="VOOR01000010">
    <property type="protein sequence ID" value="TXB64912.1"/>
    <property type="molecule type" value="Genomic_DNA"/>
</dbReference>
<evidence type="ECO:0000256" key="1">
    <source>
        <dbReference type="ARBA" id="ARBA00004141"/>
    </source>
</evidence>
<feature type="domain" description="Major facilitator superfamily (MFS) profile" evidence="6">
    <location>
        <begin position="218"/>
        <end position="397"/>
    </location>
</feature>
<feature type="transmembrane region" description="Helical" evidence="5">
    <location>
        <begin position="343"/>
        <end position="362"/>
    </location>
</feature>
<comment type="caution">
    <text evidence="7">The sequence shown here is derived from an EMBL/GenBank/DDBJ whole genome shotgun (WGS) entry which is preliminary data.</text>
</comment>
<dbReference type="PANTHER" id="PTHR23514:SF13">
    <property type="entry name" value="INNER MEMBRANE PROTEIN YBJJ"/>
    <property type="match status" value="1"/>
</dbReference>
<evidence type="ECO:0000313" key="8">
    <source>
        <dbReference type="Proteomes" id="UP000321580"/>
    </source>
</evidence>
<dbReference type="GO" id="GO:0022857">
    <property type="term" value="F:transmembrane transporter activity"/>
    <property type="evidence" value="ECO:0007669"/>
    <property type="project" value="InterPro"/>
</dbReference>
<name>A0A5C6RU90_9BACT</name>
<feature type="transmembrane region" description="Helical" evidence="5">
    <location>
        <begin position="252"/>
        <end position="273"/>
    </location>
</feature>
<dbReference type="CDD" id="cd17393">
    <property type="entry name" value="MFS_MosC_like"/>
    <property type="match status" value="1"/>
</dbReference>
<evidence type="ECO:0000256" key="5">
    <source>
        <dbReference type="SAM" id="Phobius"/>
    </source>
</evidence>
<keyword evidence="4 5" id="KW-0472">Membrane</keyword>
<dbReference type="Gene3D" id="1.20.1250.20">
    <property type="entry name" value="MFS general substrate transporter like domains"/>
    <property type="match status" value="2"/>
</dbReference>
<feature type="transmembrane region" description="Helical" evidence="5">
    <location>
        <begin position="285"/>
        <end position="303"/>
    </location>
</feature>
<evidence type="ECO:0000256" key="2">
    <source>
        <dbReference type="ARBA" id="ARBA00022692"/>
    </source>
</evidence>
<keyword evidence="3 5" id="KW-1133">Transmembrane helix</keyword>
<evidence type="ECO:0000256" key="4">
    <source>
        <dbReference type="ARBA" id="ARBA00023136"/>
    </source>
</evidence>
<reference evidence="7 8" key="1">
    <citation type="submission" date="2019-08" db="EMBL/GenBank/DDBJ databases">
        <title>Genome of Phaeodactylibacter luteus.</title>
        <authorList>
            <person name="Bowman J.P."/>
        </authorList>
    </citation>
    <scope>NUCLEOTIDE SEQUENCE [LARGE SCALE GENOMIC DNA]</scope>
    <source>
        <strain evidence="7 8">KCTC 42180</strain>
    </source>
</reference>